<comment type="caution">
    <text evidence="1">The sequence shown here is derived from an EMBL/GenBank/DDBJ whole genome shotgun (WGS) entry which is preliminary data.</text>
</comment>
<dbReference type="EMBL" id="LAZR01026691">
    <property type="protein sequence ID" value="KKL67942.1"/>
    <property type="molecule type" value="Genomic_DNA"/>
</dbReference>
<sequence length="102" mass="11233">MAIVIIKEEDDMHSIFDAWDRGDHVLNKPGSKVYEALREKGSCIGNVMSDCTVCPTAVVPCGDASVLELYAHNPDKGHKAVRIRLCLRGISNRGECPLSNYM</sequence>
<reference evidence="1" key="1">
    <citation type="journal article" date="2015" name="Nature">
        <title>Complex archaea that bridge the gap between prokaryotes and eukaryotes.</title>
        <authorList>
            <person name="Spang A."/>
            <person name="Saw J.H."/>
            <person name="Jorgensen S.L."/>
            <person name="Zaremba-Niedzwiedzka K."/>
            <person name="Martijn J."/>
            <person name="Lind A.E."/>
            <person name="van Eijk R."/>
            <person name="Schleper C."/>
            <person name="Guy L."/>
            <person name="Ettema T.J."/>
        </authorList>
    </citation>
    <scope>NUCLEOTIDE SEQUENCE</scope>
</reference>
<accession>A0A0F9GXW8</accession>
<dbReference type="AlphaFoldDB" id="A0A0F9GXW8"/>
<organism evidence="1">
    <name type="scientific">marine sediment metagenome</name>
    <dbReference type="NCBI Taxonomy" id="412755"/>
    <lineage>
        <taxon>unclassified sequences</taxon>
        <taxon>metagenomes</taxon>
        <taxon>ecological metagenomes</taxon>
    </lineage>
</organism>
<gene>
    <name evidence="1" type="ORF">LCGC14_2129920</name>
</gene>
<proteinExistence type="predicted"/>
<evidence type="ECO:0000313" key="1">
    <source>
        <dbReference type="EMBL" id="KKL67942.1"/>
    </source>
</evidence>
<name>A0A0F9GXW8_9ZZZZ</name>
<protein>
    <submittedName>
        <fullName evidence="1">Uncharacterized protein</fullName>
    </submittedName>
</protein>